<feature type="domain" description="VOC" evidence="1">
    <location>
        <begin position="14"/>
        <end position="139"/>
    </location>
</feature>
<gene>
    <name evidence="2" type="ordered locus">Srot_1319</name>
</gene>
<dbReference type="Gene3D" id="3.30.720.110">
    <property type="match status" value="1"/>
</dbReference>
<proteinExistence type="predicted"/>
<evidence type="ECO:0000259" key="1">
    <source>
        <dbReference type="PROSITE" id="PS51819"/>
    </source>
</evidence>
<dbReference type="InterPro" id="IPR037523">
    <property type="entry name" value="VOC_core"/>
</dbReference>
<keyword evidence="2" id="KW-0223">Dioxygenase</keyword>
<dbReference type="EMBL" id="CP001958">
    <property type="protein sequence ID" value="ADG97787.1"/>
    <property type="molecule type" value="Genomic_DNA"/>
</dbReference>
<dbReference type="STRING" id="640132.Srot_1319"/>
<protein>
    <submittedName>
        <fullName evidence="2">Glyoxalase/bleomycin resistance protein/dioxygenase</fullName>
    </submittedName>
</protein>
<name>D6ZFR3_SEGRD</name>
<dbReference type="PANTHER" id="PTHR34109">
    <property type="entry name" value="BNAUNNG04460D PROTEIN-RELATED"/>
    <property type="match status" value="1"/>
</dbReference>
<accession>D6ZFR3</accession>
<keyword evidence="2" id="KW-0560">Oxidoreductase</keyword>
<dbReference type="Proteomes" id="UP000002247">
    <property type="component" value="Chromosome"/>
</dbReference>
<keyword evidence="3" id="KW-1185">Reference proteome</keyword>
<dbReference type="HOGENOM" id="CLU_046006_11_2_11"/>
<evidence type="ECO:0000313" key="3">
    <source>
        <dbReference type="Proteomes" id="UP000002247"/>
    </source>
</evidence>
<dbReference type="eggNOG" id="COG2764">
    <property type="taxonomic scope" value="Bacteria"/>
</dbReference>
<dbReference type="PANTHER" id="PTHR34109:SF1">
    <property type="entry name" value="VOC DOMAIN-CONTAINING PROTEIN"/>
    <property type="match status" value="1"/>
</dbReference>
<dbReference type="RefSeq" id="WP_013138241.1">
    <property type="nucleotide sequence ID" value="NC_014168.1"/>
</dbReference>
<dbReference type="InterPro" id="IPR004360">
    <property type="entry name" value="Glyas_Fos-R_dOase_dom"/>
</dbReference>
<dbReference type="PROSITE" id="PS51819">
    <property type="entry name" value="VOC"/>
    <property type="match status" value="1"/>
</dbReference>
<organism evidence="2 3">
    <name type="scientific">Segniliparus rotundus (strain ATCC BAA-972 / CDC 1076 / CIP 108378 / DSM 44985 / JCM 13578)</name>
    <dbReference type="NCBI Taxonomy" id="640132"/>
    <lineage>
        <taxon>Bacteria</taxon>
        <taxon>Bacillati</taxon>
        <taxon>Actinomycetota</taxon>
        <taxon>Actinomycetes</taxon>
        <taxon>Mycobacteriales</taxon>
        <taxon>Segniliparaceae</taxon>
        <taxon>Segniliparus</taxon>
    </lineage>
</organism>
<dbReference type="AlphaFoldDB" id="D6ZFR3"/>
<dbReference type="Pfam" id="PF00903">
    <property type="entry name" value="Glyoxalase"/>
    <property type="match status" value="1"/>
</dbReference>
<dbReference type="InterPro" id="IPR029068">
    <property type="entry name" value="Glyas_Bleomycin-R_OHBP_Dase"/>
</dbReference>
<dbReference type="GO" id="GO:0051213">
    <property type="term" value="F:dioxygenase activity"/>
    <property type="evidence" value="ECO:0007669"/>
    <property type="project" value="UniProtKB-KW"/>
</dbReference>
<dbReference type="Gene3D" id="3.30.720.120">
    <property type="match status" value="1"/>
</dbReference>
<evidence type="ECO:0000313" key="2">
    <source>
        <dbReference type="EMBL" id="ADG97787.1"/>
    </source>
</evidence>
<reference evidence="2 3" key="1">
    <citation type="journal article" date="2010" name="Stand. Genomic Sci.">
        <title>Complete genome sequence of Segniliparus rotundus type strain (CDC 1076).</title>
        <authorList>
            <person name="Sikorski J."/>
            <person name="Lapidus A."/>
            <person name="Copeland A."/>
            <person name="Misra M."/>
            <person name="Glavina Del Rio T."/>
            <person name="Nolan M."/>
            <person name="Lucas S."/>
            <person name="Chen F."/>
            <person name="Tice H."/>
            <person name="Cheng J.F."/>
            <person name="Jando M."/>
            <person name="Schneider S."/>
            <person name="Bruce D."/>
            <person name="Goodwin L."/>
            <person name="Pitluck S."/>
            <person name="Liolios K."/>
            <person name="Mikhailova N."/>
            <person name="Pati A."/>
            <person name="Ivanova N."/>
            <person name="Mavromatis K."/>
            <person name="Chen A."/>
            <person name="Palaniappan K."/>
            <person name="Chertkov O."/>
            <person name="Land M."/>
            <person name="Hauser L."/>
            <person name="Chang Y.J."/>
            <person name="Jeffries C.D."/>
            <person name="Brettin T."/>
            <person name="Detter J.C."/>
            <person name="Han C."/>
            <person name="Rohde M."/>
            <person name="Goker M."/>
            <person name="Bristow J."/>
            <person name="Eisen J.A."/>
            <person name="Markowitz V."/>
            <person name="Hugenholtz P."/>
            <person name="Kyrpides N.C."/>
            <person name="Klenk H.P."/>
        </authorList>
    </citation>
    <scope>NUCLEOTIDE SEQUENCE [LARGE SCALE GENOMIC DNA]</scope>
    <source>
        <strain evidence="3">ATCC BAA-972 / CDC 1076 / CIP 108378 / DSM 44985 / JCM 13578</strain>
    </source>
</reference>
<sequence>MADMSRTPHFRPQGYTAITPFLVVSPACDAITFYQEVFGATVVDITGNPDGTVAHAELDFGAGRLQLSDPAPSHDLAAPDGGREVNHSYAIYVPDADAVFARAVASGAAPFAEPSTFVTGDRFAALLDPFGHRWAVMTRVEDVDPAEAKRRIDEWVAHNA</sequence>
<dbReference type="SUPFAM" id="SSF54593">
    <property type="entry name" value="Glyoxalase/Bleomycin resistance protein/Dihydroxybiphenyl dioxygenase"/>
    <property type="match status" value="1"/>
</dbReference>
<dbReference type="KEGG" id="srt:Srot_1319"/>